<organism evidence="1">
    <name type="scientific">marine sediment metagenome</name>
    <dbReference type="NCBI Taxonomy" id="412755"/>
    <lineage>
        <taxon>unclassified sequences</taxon>
        <taxon>metagenomes</taxon>
        <taxon>ecological metagenomes</taxon>
    </lineage>
</organism>
<dbReference type="AlphaFoldDB" id="A0A0F9G294"/>
<gene>
    <name evidence="1" type="ORF">LCGC14_1881490</name>
</gene>
<accession>A0A0F9G294</accession>
<protein>
    <submittedName>
        <fullName evidence="1">Uncharacterized protein</fullName>
    </submittedName>
</protein>
<reference evidence="1" key="1">
    <citation type="journal article" date="2015" name="Nature">
        <title>Complex archaea that bridge the gap between prokaryotes and eukaryotes.</title>
        <authorList>
            <person name="Spang A."/>
            <person name="Saw J.H."/>
            <person name="Jorgensen S.L."/>
            <person name="Zaremba-Niedzwiedzka K."/>
            <person name="Martijn J."/>
            <person name="Lind A.E."/>
            <person name="van Eijk R."/>
            <person name="Schleper C."/>
            <person name="Guy L."/>
            <person name="Ettema T.J."/>
        </authorList>
    </citation>
    <scope>NUCLEOTIDE SEQUENCE</scope>
</reference>
<sequence length="69" mass="7548">MKANRMTLDEALRPTKMTCGQCGSDDFTAYPAPVPEGTGFCPACSPAWLESFATFMMNEERAKYGLEAC</sequence>
<name>A0A0F9G294_9ZZZZ</name>
<comment type="caution">
    <text evidence="1">The sequence shown here is derived from an EMBL/GenBank/DDBJ whole genome shotgun (WGS) entry which is preliminary data.</text>
</comment>
<evidence type="ECO:0000313" key="1">
    <source>
        <dbReference type="EMBL" id="KKL92758.1"/>
    </source>
</evidence>
<proteinExistence type="predicted"/>
<dbReference type="EMBL" id="LAZR01019382">
    <property type="protein sequence ID" value="KKL92758.1"/>
    <property type="molecule type" value="Genomic_DNA"/>
</dbReference>